<name>A0ABT5TZN5_9MICO</name>
<dbReference type="PANTHER" id="PTHR47320:SF1">
    <property type="entry name" value="BIFUNCTIONAL URIDYLYLTRANSFERASE_URIDYLYL-REMOVING ENZYME"/>
    <property type="match status" value="1"/>
</dbReference>
<dbReference type="EC" id="3.1.4.-" evidence="6"/>
<comment type="caution">
    <text evidence="6">Lacks conserved residue(s) required for the propagation of feature annotation.</text>
</comment>
<sequence length="609" mass="64528">MTRPARPRNDIAGLRRARLSLPAPTARELAAGPVAGEVYRSRLADLVDTALATLWSDAQAATGLDLGTGVALAVVGSQGRRDAGPTSDLDCMLVHDGRTFSEDELARLAAALWYPVWDAGLDLDHSVRSLAQCRRVASDDLPAAVGLLDLRRVAGDPVVVQRAASAVLEDWRGAARRRLPELLSSVQARADRRGELAYLVDPDLKDARGGLRDAVVTFALAATWLTDRPHGELDRAYAHLLDVRDALARVTGRATSRLLRADQADVAAQVLVGGTGADPDDELLTSVAGAARVVAAALDTTVRHARQALRRPSPRLRRGPVTVRGRRVPPRLRPLSEGLVEHDGEVVLAAGASPATDPLLSVRAAVTAARTELPLSPVILESLAASPPLPAPWPDEARRLLGELLASGQAQVPVWEALDLAGVVTTWLPEWAAVRNRPQRSAVHQYTVDRHLVQTAANAAELLGRRECRGPRAQVVLLAALVHDIGKVPGATDHSVTGARLAGPMMDRLGLDPAASDAVVHLVRHHLLLAETATAQDPTDPAVAASVAATLGTVETLDRLRVLTEADARAAGPTAWTTWRARLVDVLTEEVRRALRDGAAAGAEAAGIP</sequence>
<gene>
    <name evidence="6" type="primary">glnD</name>
    <name evidence="8" type="ORF">PU560_13800</name>
</gene>
<comment type="domain">
    <text evidence="6">Has four distinct domains: an N-terminal nucleotidyltransferase (NT) domain responsible for UTase activity, a central HD domain that encodes UR activity, and two C-terminal ACT domains that seem to have a role in glutamine sensing.</text>
</comment>
<dbReference type="Pfam" id="PF03445">
    <property type="entry name" value="DUF294"/>
    <property type="match status" value="1"/>
</dbReference>
<dbReference type="SUPFAM" id="SSF109604">
    <property type="entry name" value="HD-domain/PDEase-like"/>
    <property type="match status" value="1"/>
</dbReference>
<evidence type="ECO:0000313" key="8">
    <source>
        <dbReference type="EMBL" id="MDD9207527.1"/>
    </source>
</evidence>
<dbReference type="SUPFAM" id="SSF81301">
    <property type="entry name" value="Nucleotidyltransferase"/>
    <property type="match status" value="1"/>
</dbReference>
<comment type="catalytic activity">
    <reaction evidence="6">
        <text>[protein-PII]-L-tyrosine + UTP = [protein-PII]-uridylyl-L-tyrosine + diphosphate</text>
        <dbReference type="Rhea" id="RHEA:13673"/>
        <dbReference type="Rhea" id="RHEA-COMP:12147"/>
        <dbReference type="Rhea" id="RHEA-COMP:12148"/>
        <dbReference type="ChEBI" id="CHEBI:33019"/>
        <dbReference type="ChEBI" id="CHEBI:46398"/>
        <dbReference type="ChEBI" id="CHEBI:46858"/>
        <dbReference type="ChEBI" id="CHEBI:90602"/>
        <dbReference type="EC" id="2.7.7.59"/>
    </reaction>
</comment>
<comment type="function">
    <text evidence="6">Modifies, by uridylylation and deuridylylation, the PII regulatory proteins (GlnB and homologs), in response to the nitrogen status of the cell that GlnD senses through the glutamine level. Under low glutamine levels, catalyzes the conversion of the PII proteins and UTP to PII-UMP and PPi, while under higher glutamine levels, GlnD hydrolyzes PII-UMP to PII and UMP (deuridylylation). Thus, controls uridylylation state and activity of the PII proteins, and plays an important role in the regulation of nitrogen metabolism.</text>
</comment>
<evidence type="ECO:0000256" key="5">
    <source>
        <dbReference type="ARBA" id="ARBA00023268"/>
    </source>
</evidence>
<evidence type="ECO:0000259" key="7">
    <source>
        <dbReference type="PROSITE" id="PS51831"/>
    </source>
</evidence>
<keyword evidence="2 6" id="KW-0548">Nucleotidyltransferase</keyword>
<dbReference type="SMART" id="SM00471">
    <property type="entry name" value="HDc"/>
    <property type="match status" value="1"/>
</dbReference>
<evidence type="ECO:0000256" key="2">
    <source>
        <dbReference type="ARBA" id="ARBA00022695"/>
    </source>
</evidence>
<evidence type="ECO:0000256" key="4">
    <source>
        <dbReference type="ARBA" id="ARBA00022842"/>
    </source>
</evidence>
<dbReference type="InterPro" id="IPR005105">
    <property type="entry name" value="GlnD_Uridyltrans_N"/>
</dbReference>
<comment type="caution">
    <text evidence="8">The sequence shown here is derived from an EMBL/GenBank/DDBJ whole genome shotgun (WGS) entry which is preliminary data.</text>
</comment>
<evidence type="ECO:0000256" key="6">
    <source>
        <dbReference type="HAMAP-Rule" id="MF_00277"/>
    </source>
</evidence>
<reference evidence="8" key="1">
    <citation type="submission" date="2023-02" db="EMBL/GenBank/DDBJ databases">
        <title>Georgenia sp.10Sc9-8, isolated from a soil sample collected from the Taklamakan desert.</title>
        <authorList>
            <person name="Liu S."/>
        </authorList>
    </citation>
    <scope>NUCLEOTIDE SEQUENCE</scope>
    <source>
        <strain evidence="8">10Sc9-8</strain>
    </source>
</reference>
<dbReference type="PROSITE" id="PS51831">
    <property type="entry name" value="HD"/>
    <property type="match status" value="1"/>
</dbReference>
<dbReference type="InterPro" id="IPR003607">
    <property type="entry name" value="HD/PDEase_dom"/>
</dbReference>
<dbReference type="Pfam" id="PF01966">
    <property type="entry name" value="HD"/>
    <property type="match status" value="1"/>
</dbReference>
<dbReference type="CDD" id="cd05401">
    <property type="entry name" value="NT_GlnE_GlnD_like"/>
    <property type="match status" value="1"/>
</dbReference>
<dbReference type="CDD" id="cd00077">
    <property type="entry name" value="HDc"/>
    <property type="match status" value="1"/>
</dbReference>
<dbReference type="PANTHER" id="PTHR47320">
    <property type="entry name" value="BIFUNCTIONAL URIDYLYLTRANSFERASE/URIDYLYL-REMOVING ENZYME"/>
    <property type="match status" value="1"/>
</dbReference>
<evidence type="ECO:0000313" key="9">
    <source>
        <dbReference type="Proteomes" id="UP001165561"/>
    </source>
</evidence>
<comment type="activity regulation">
    <text evidence="6">Uridylyltransferase (UTase) activity is inhibited by glutamine, while glutamine activates uridylyl-removing (UR) activity.</text>
</comment>
<dbReference type="Proteomes" id="UP001165561">
    <property type="component" value="Unassembled WGS sequence"/>
</dbReference>
<protein>
    <recommendedName>
        <fullName evidence="6">Bifunctional uridylyltransferase/uridylyl-removing enzyme</fullName>
        <shortName evidence="6">UTase/UR</shortName>
    </recommendedName>
    <alternativeName>
        <fullName evidence="6">Bifunctional [protein-PII] modification enzyme</fullName>
    </alternativeName>
    <alternativeName>
        <fullName evidence="6">Bifunctional nitrogen sensor protein</fullName>
    </alternativeName>
    <domain>
        <recommendedName>
            <fullName evidence="6">[Protein-PII] uridylyltransferase</fullName>
            <shortName evidence="6">PII uridylyltransferase</shortName>
            <shortName evidence="6">UTase</shortName>
            <ecNumber evidence="6">2.7.7.59</ecNumber>
        </recommendedName>
    </domain>
    <domain>
        <recommendedName>
            <fullName evidence="6">[Protein-PII]-UMP uridylyl-removing enzyme</fullName>
            <shortName evidence="6">UR</shortName>
            <ecNumber evidence="6">3.1.4.-</ecNumber>
        </recommendedName>
    </domain>
</protein>
<dbReference type="EC" id="2.7.7.59" evidence="6"/>
<dbReference type="HAMAP" id="MF_00277">
    <property type="entry name" value="PII_uridylyl_transf"/>
    <property type="match status" value="1"/>
</dbReference>
<comment type="catalytic activity">
    <reaction evidence="6">
        <text>[protein-PII]-uridylyl-L-tyrosine + H2O = [protein-PII]-L-tyrosine + UMP + H(+)</text>
        <dbReference type="Rhea" id="RHEA:48600"/>
        <dbReference type="Rhea" id="RHEA-COMP:12147"/>
        <dbReference type="Rhea" id="RHEA-COMP:12148"/>
        <dbReference type="ChEBI" id="CHEBI:15377"/>
        <dbReference type="ChEBI" id="CHEBI:15378"/>
        <dbReference type="ChEBI" id="CHEBI:46858"/>
        <dbReference type="ChEBI" id="CHEBI:57865"/>
        <dbReference type="ChEBI" id="CHEBI:90602"/>
    </reaction>
</comment>
<keyword evidence="9" id="KW-1185">Reference proteome</keyword>
<accession>A0ABT5TZN5</accession>
<dbReference type="InterPro" id="IPR043519">
    <property type="entry name" value="NT_sf"/>
</dbReference>
<evidence type="ECO:0000256" key="3">
    <source>
        <dbReference type="ARBA" id="ARBA00022801"/>
    </source>
</evidence>
<evidence type="ECO:0000256" key="1">
    <source>
        <dbReference type="ARBA" id="ARBA00022679"/>
    </source>
</evidence>
<feature type="region of interest" description="Uridylyltransferase" evidence="6">
    <location>
        <begin position="1"/>
        <end position="334"/>
    </location>
</feature>
<keyword evidence="3 6" id="KW-0378">Hydrolase</keyword>
<comment type="cofactor">
    <cofactor evidence="6">
        <name>Mg(2+)</name>
        <dbReference type="ChEBI" id="CHEBI:18420"/>
    </cofactor>
</comment>
<comment type="similarity">
    <text evidence="6">Belongs to the GlnD family.</text>
</comment>
<organism evidence="8 9">
    <name type="scientific">Georgenia halotolerans</name>
    <dbReference type="NCBI Taxonomy" id="3028317"/>
    <lineage>
        <taxon>Bacteria</taxon>
        <taxon>Bacillati</taxon>
        <taxon>Actinomycetota</taxon>
        <taxon>Actinomycetes</taxon>
        <taxon>Micrococcales</taxon>
        <taxon>Bogoriellaceae</taxon>
        <taxon>Georgenia</taxon>
    </lineage>
</organism>
<dbReference type="EMBL" id="JARACI010001119">
    <property type="protein sequence ID" value="MDD9207527.1"/>
    <property type="molecule type" value="Genomic_DNA"/>
</dbReference>
<dbReference type="Gene3D" id="1.10.3210.10">
    <property type="entry name" value="Hypothetical protein af1432"/>
    <property type="match status" value="1"/>
</dbReference>
<keyword evidence="4 6" id="KW-0460">Magnesium</keyword>
<keyword evidence="5 6" id="KW-0511">Multifunctional enzyme</keyword>
<dbReference type="InterPro" id="IPR006674">
    <property type="entry name" value="HD_domain"/>
</dbReference>
<proteinExistence type="inferred from homology"/>
<dbReference type="InterPro" id="IPR010043">
    <property type="entry name" value="UTase/UR"/>
</dbReference>
<feature type="domain" description="HD" evidence="7">
    <location>
        <begin position="448"/>
        <end position="560"/>
    </location>
</feature>
<keyword evidence="1 6" id="KW-0808">Transferase</keyword>